<accession>A0A5E7A457</accession>
<evidence type="ECO:0000313" key="2">
    <source>
        <dbReference type="Proteomes" id="UP000381093"/>
    </source>
</evidence>
<proteinExistence type="predicted"/>
<protein>
    <submittedName>
        <fullName evidence="1">Uncharacterized protein</fullName>
    </submittedName>
</protein>
<reference evidence="1 2" key="1">
    <citation type="submission" date="2019-09" db="EMBL/GenBank/DDBJ databases">
        <authorList>
            <person name="Chandra G."/>
            <person name="Truman W A."/>
        </authorList>
    </citation>
    <scope>NUCLEOTIDE SEQUENCE [LARGE SCALE GENOMIC DNA]</scope>
    <source>
        <strain evidence="1">PS710</strain>
    </source>
</reference>
<dbReference type="Proteomes" id="UP000381093">
    <property type="component" value="Unassembled WGS sequence"/>
</dbReference>
<dbReference type="AlphaFoldDB" id="A0A5E7A457"/>
<organism evidence="1 2">
    <name type="scientific">Pseudomonas fluorescens</name>
    <dbReference type="NCBI Taxonomy" id="294"/>
    <lineage>
        <taxon>Bacteria</taxon>
        <taxon>Pseudomonadati</taxon>
        <taxon>Pseudomonadota</taxon>
        <taxon>Gammaproteobacteria</taxon>
        <taxon>Pseudomonadales</taxon>
        <taxon>Pseudomonadaceae</taxon>
        <taxon>Pseudomonas</taxon>
    </lineage>
</organism>
<sequence>MVLRERAKIGFRDIRKVVRWGKTQVRMVDANDDGEGSDLVPYHGLALIDSAEVDDATATAIAEVSQSRYGLKVMLHDKKGALVDIGRHLGIFAPPGHAVGNDARSCSFQEVSSRALKRAPCAGV</sequence>
<dbReference type="EMBL" id="CABVHW010000001">
    <property type="protein sequence ID" value="VVN72959.1"/>
    <property type="molecule type" value="Genomic_DNA"/>
</dbReference>
<name>A0A5E7A457_PSEFL</name>
<gene>
    <name evidence="1" type="ORF">PS710_00555</name>
</gene>
<evidence type="ECO:0000313" key="1">
    <source>
        <dbReference type="EMBL" id="VVN72959.1"/>
    </source>
</evidence>